<dbReference type="AlphaFoldDB" id="A0A4U8W740"/>
<keyword evidence="6 7" id="KW-0067">ATP-binding</keyword>
<evidence type="ECO:0000313" key="10">
    <source>
        <dbReference type="EMBL" id="VFB00455.1"/>
    </source>
</evidence>
<organism evidence="10 11">
    <name type="scientific">Nocardia cyriacigeorgica</name>
    <dbReference type="NCBI Taxonomy" id="135487"/>
    <lineage>
        <taxon>Bacteria</taxon>
        <taxon>Bacillati</taxon>
        <taxon>Actinomycetota</taxon>
        <taxon>Actinomycetes</taxon>
        <taxon>Mycobacteriales</taxon>
        <taxon>Nocardiaceae</taxon>
        <taxon>Nocardia</taxon>
    </lineage>
</organism>
<dbReference type="InterPro" id="IPR000719">
    <property type="entry name" value="Prot_kinase_dom"/>
</dbReference>
<evidence type="ECO:0000256" key="4">
    <source>
        <dbReference type="ARBA" id="ARBA00022741"/>
    </source>
</evidence>
<dbReference type="PANTHER" id="PTHR43289:SF6">
    <property type="entry name" value="SERINE_THREONINE-PROTEIN KINASE NEKL-3"/>
    <property type="match status" value="1"/>
</dbReference>
<feature type="compositionally biased region" description="Low complexity" evidence="8">
    <location>
        <begin position="331"/>
        <end position="342"/>
    </location>
</feature>
<dbReference type="Proteomes" id="UP000290439">
    <property type="component" value="Chromosome"/>
</dbReference>
<feature type="region of interest" description="Disordered" evidence="8">
    <location>
        <begin position="290"/>
        <end position="408"/>
    </location>
</feature>
<dbReference type="InterPro" id="IPR011009">
    <property type="entry name" value="Kinase-like_dom_sf"/>
</dbReference>
<dbReference type="InterPro" id="IPR036366">
    <property type="entry name" value="PGBDSf"/>
</dbReference>
<evidence type="ECO:0000256" key="3">
    <source>
        <dbReference type="ARBA" id="ARBA00022679"/>
    </source>
</evidence>
<dbReference type="GO" id="GO:0005524">
    <property type="term" value="F:ATP binding"/>
    <property type="evidence" value="ECO:0007669"/>
    <property type="project" value="UniProtKB-UniRule"/>
</dbReference>
<dbReference type="Pfam" id="PF00069">
    <property type="entry name" value="Pkinase"/>
    <property type="match status" value="1"/>
</dbReference>
<dbReference type="InterPro" id="IPR002477">
    <property type="entry name" value="Peptidoglycan-bd-like"/>
</dbReference>
<proteinExistence type="predicted"/>
<dbReference type="Gene3D" id="3.30.200.20">
    <property type="entry name" value="Phosphorylase Kinase, domain 1"/>
    <property type="match status" value="1"/>
</dbReference>
<protein>
    <recommendedName>
        <fullName evidence="1">non-specific serine/threonine protein kinase</fullName>
        <ecNumber evidence="1">2.7.11.1</ecNumber>
    </recommendedName>
</protein>
<dbReference type="SMART" id="SM00220">
    <property type="entry name" value="S_TKc"/>
    <property type="match status" value="1"/>
</dbReference>
<sequence>MSRAADLGTSGDDNVVLRLGESFADYRIEEKLGAGGMGVVYRAAHPSLPKSVALKVLDPAKAGRRHVHLFSREADLACALTHDNIVRILNRGETDGVCWIEMEYIDGPDAAQLLAGEPGGLDPERAARILGDAAAGLDYAHRNNVVHRDIKPSNLLIATVDGRERTLVADFGIARSLDDGATLTGAGMREYTPHYVAPERFLSSVPDHRSDIYSLGATFYQLLTGSVPYPGRGDRELINAHRDEPAPRPTLLRPTLPAAIDEVIAKAMAKEPGLRFQSCGELAAATRAALAGTSPHSDRPAGHPAPARPASLDASPPPDTTTTTRESVVLATTATDATAAETGDLSTSSDEATRADRTNGGAGSTITVTEEAAAAPDRTPSSGARAALPGPPEMATSPVARRNGAPDTAFEQRVGRSFSWRAVPGWMRAMAATVLVVAVATGIVLLGAGTETGPPTGAGADASAGAEPGARIRARCYWPIRMPAGNGTYLELPSRVQDRDDSQCILNQGDRGDGVVAVQRALTLCHTIPLDVNGIYDHATMTAVRHLQQDGGVEVDGIFGPQTRAQVLSWPVFEESDGRFAGMCRRST</sequence>
<dbReference type="CDD" id="cd14014">
    <property type="entry name" value="STKc_PknB_like"/>
    <property type="match status" value="1"/>
</dbReference>
<dbReference type="InterPro" id="IPR008271">
    <property type="entry name" value="Ser/Thr_kinase_AS"/>
</dbReference>
<feature type="domain" description="Protein kinase" evidence="9">
    <location>
        <begin position="26"/>
        <end position="290"/>
    </location>
</feature>
<dbReference type="RefSeq" id="WP_130918313.1">
    <property type="nucleotide sequence ID" value="NZ_LR215973.1"/>
</dbReference>
<dbReference type="SUPFAM" id="SSF56112">
    <property type="entry name" value="Protein kinase-like (PK-like)"/>
    <property type="match status" value="1"/>
</dbReference>
<reference evidence="10 11" key="1">
    <citation type="submission" date="2019-02" db="EMBL/GenBank/DDBJ databases">
        <authorList>
            <consortium name="Pathogen Informatics"/>
        </authorList>
    </citation>
    <scope>NUCLEOTIDE SEQUENCE [LARGE SCALE GENOMIC DNA]</scope>
    <source>
        <strain evidence="10 11">3012STDY6756504</strain>
    </source>
</reference>
<dbReference type="Gene3D" id="1.10.101.10">
    <property type="entry name" value="PGBD-like superfamily/PGBD"/>
    <property type="match status" value="1"/>
</dbReference>
<dbReference type="PROSITE" id="PS00108">
    <property type="entry name" value="PROTEIN_KINASE_ST"/>
    <property type="match status" value="1"/>
</dbReference>
<evidence type="ECO:0000256" key="7">
    <source>
        <dbReference type="PROSITE-ProRule" id="PRU10141"/>
    </source>
</evidence>
<evidence type="ECO:0000313" key="11">
    <source>
        <dbReference type="Proteomes" id="UP000290439"/>
    </source>
</evidence>
<evidence type="ECO:0000259" key="9">
    <source>
        <dbReference type="PROSITE" id="PS50011"/>
    </source>
</evidence>
<evidence type="ECO:0000256" key="8">
    <source>
        <dbReference type="SAM" id="MobiDB-lite"/>
    </source>
</evidence>
<dbReference type="InterPro" id="IPR036365">
    <property type="entry name" value="PGBD-like_sf"/>
</dbReference>
<dbReference type="GO" id="GO:0004674">
    <property type="term" value="F:protein serine/threonine kinase activity"/>
    <property type="evidence" value="ECO:0007669"/>
    <property type="project" value="UniProtKB-KW"/>
</dbReference>
<dbReference type="PROSITE" id="PS00107">
    <property type="entry name" value="PROTEIN_KINASE_ATP"/>
    <property type="match status" value="1"/>
</dbReference>
<dbReference type="PANTHER" id="PTHR43289">
    <property type="entry name" value="MITOGEN-ACTIVATED PROTEIN KINASE KINASE KINASE 20-RELATED"/>
    <property type="match status" value="1"/>
</dbReference>
<dbReference type="Pfam" id="PF01471">
    <property type="entry name" value="PG_binding_1"/>
    <property type="match status" value="1"/>
</dbReference>
<evidence type="ECO:0000256" key="1">
    <source>
        <dbReference type="ARBA" id="ARBA00012513"/>
    </source>
</evidence>
<evidence type="ECO:0000256" key="5">
    <source>
        <dbReference type="ARBA" id="ARBA00022777"/>
    </source>
</evidence>
<name>A0A4U8W740_9NOCA</name>
<keyword evidence="4 7" id="KW-0547">Nucleotide-binding</keyword>
<keyword evidence="3 10" id="KW-0808">Transferase</keyword>
<keyword evidence="2" id="KW-0723">Serine/threonine-protein kinase</keyword>
<keyword evidence="5 10" id="KW-0418">Kinase</keyword>
<dbReference type="SUPFAM" id="SSF47090">
    <property type="entry name" value="PGBD-like"/>
    <property type="match status" value="1"/>
</dbReference>
<dbReference type="Gene3D" id="1.10.510.10">
    <property type="entry name" value="Transferase(Phosphotransferase) domain 1"/>
    <property type="match status" value="1"/>
</dbReference>
<dbReference type="EMBL" id="LR215973">
    <property type="protein sequence ID" value="VFB00455.1"/>
    <property type="molecule type" value="Genomic_DNA"/>
</dbReference>
<gene>
    <name evidence="10" type="primary">pknF_7</name>
    <name evidence="10" type="ORF">NCTC10797_04251</name>
</gene>
<dbReference type="EC" id="2.7.11.1" evidence="1"/>
<evidence type="ECO:0000256" key="2">
    <source>
        <dbReference type="ARBA" id="ARBA00022527"/>
    </source>
</evidence>
<dbReference type="InterPro" id="IPR017441">
    <property type="entry name" value="Protein_kinase_ATP_BS"/>
</dbReference>
<dbReference type="PROSITE" id="PS50011">
    <property type="entry name" value="PROTEIN_KINASE_DOM"/>
    <property type="match status" value="1"/>
</dbReference>
<evidence type="ECO:0000256" key="6">
    <source>
        <dbReference type="ARBA" id="ARBA00022840"/>
    </source>
</evidence>
<feature type="binding site" evidence="7">
    <location>
        <position position="55"/>
    </location>
    <ligand>
        <name>ATP</name>
        <dbReference type="ChEBI" id="CHEBI:30616"/>
    </ligand>
</feature>
<accession>A0A4U8W740</accession>